<dbReference type="EMBL" id="FOKQ01000001">
    <property type="protein sequence ID" value="SFB66434.1"/>
    <property type="molecule type" value="Genomic_DNA"/>
</dbReference>
<keyword evidence="1" id="KW-0812">Transmembrane</keyword>
<evidence type="ECO:0000313" key="3">
    <source>
        <dbReference type="Proteomes" id="UP000182192"/>
    </source>
</evidence>
<evidence type="ECO:0000313" key="2">
    <source>
        <dbReference type="EMBL" id="SFB66434.1"/>
    </source>
</evidence>
<keyword evidence="1" id="KW-1133">Transmembrane helix</keyword>
<keyword evidence="1" id="KW-0472">Membrane</keyword>
<reference evidence="2 3" key="1">
    <citation type="submission" date="2016-10" db="EMBL/GenBank/DDBJ databases">
        <authorList>
            <person name="de Groot N.N."/>
        </authorList>
    </citation>
    <scope>NUCLEOTIDE SEQUENCE [LARGE SCALE GENOMIC DNA]</scope>
    <source>
        <strain evidence="2 3">AR67</strain>
    </source>
</reference>
<name>A0A1I1CV83_RUMAL</name>
<protein>
    <submittedName>
        <fullName evidence="2">Uncharacterized protein</fullName>
    </submittedName>
</protein>
<feature type="transmembrane region" description="Helical" evidence="1">
    <location>
        <begin position="53"/>
        <end position="70"/>
    </location>
</feature>
<gene>
    <name evidence="2" type="ORF">SAMN02910406_00071</name>
</gene>
<dbReference type="AlphaFoldDB" id="A0A1I1CV83"/>
<evidence type="ECO:0000256" key="1">
    <source>
        <dbReference type="SAM" id="Phobius"/>
    </source>
</evidence>
<proteinExistence type="predicted"/>
<accession>A0A1I1CV83</accession>
<dbReference type="Proteomes" id="UP000182192">
    <property type="component" value="Unassembled WGS sequence"/>
</dbReference>
<dbReference type="RefSeq" id="WP_074959511.1">
    <property type="nucleotide sequence ID" value="NZ_FOKQ01000001.1"/>
</dbReference>
<organism evidence="2 3">
    <name type="scientific">Ruminococcus albus</name>
    <dbReference type="NCBI Taxonomy" id="1264"/>
    <lineage>
        <taxon>Bacteria</taxon>
        <taxon>Bacillati</taxon>
        <taxon>Bacillota</taxon>
        <taxon>Clostridia</taxon>
        <taxon>Eubacteriales</taxon>
        <taxon>Oscillospiraceae</taxon>
        <taxon>Ruminococcus</taxon>
    </lineage>
</organism>
<sequence length="100" mass="11793">MNRQTDHNGINRFYLSSRDREYIAKNIREINKQCSEPQRSHYSVRRTTPLSDLAALLLSIGVIMLIILMLKHGDSVSNVLYSLFMKFFEQLGRFQNWLNE</sequence>